<organism evidence="1 2">
    <name type="scientific">Rubroshorea leprosula</name>
    <dbReference type="NCBI Taxonomy" id="152421"/>
    <lineage>
        <taxon>Eukaryota</taxon>
        <taxon>Viridiplantae</taxon>
        <taxon>Streptophyta</taxon>
        <taxon>Embryophyta</taxon>
        <taxon>Tracheophyta</taxon>
        <taxon>Spermatophyta</taxon>
        <taxon>Magnoliopsida</taxon>
        <taxon>eudicotyledons</taxon>
        <taxon>Gunneridae</taxon>
        <taxon>Pentapetalae</taxon>
        <taxon>rosids</taxon>
        <taxon>malvids</taxon>
        <taxon>Malvales</taxon>
        <taxon>Dipterocarpaceae</taxon>
        <taxon>Rubroshorea</taxon>
    </lineage>
</organism>
<dbReference type="EMBL" id="BPVZ01000025">
    <property type="protein sequence ID" value="GKV06318.1"/>
    <property type="molecule type" value="Genomic_DNA"/>
</dbReference>
<proteinExistence type="predicted"/>
<reference evidence="1 2" key="1">
    <citation type="journal article" date="2021" name="Commun. Biol.">
        <title>The genome of Shorea leprosula (Dipterocarpaceae) highlights the ecological relevance of drought in aseasonal tropical rainforests.</title>
        <authorList>
            <person name="Ng K.K.S."/>
            <person name="Kobayashi M.J."/>
            <person name="Fawcett J.A."/>
            <person name="Hatakeyama M."/>
            <person name="Paape T."/>
            <person name="Ng C.H."/>
            <person name="Ang C.C."/>
            <person name="Tnah L.H."/>
            <person name="Lee C.T."/>
            <person name="Nishiyama T."/>
            <person name="Sese J."/>
            <person name="O'Brien M.J."/>
            <person name="Copetti D."/>
            <person name="Mohd Noor M.I."/>
            <person name="Ong R.C."/>
            <person name="Putra M."/>
            <person name="Sireger I.Z."/>
            <person name="Indrioko S."/>
            <person name="Kosugi Y."/>
            <person name="Izuno A."/>
            <person name="Isagi Y."/>
            <person name="Lee S.L."/>
            <person name="Shimizu K.K."/>
        </authorList>
    </citation>
    <scope>NUCLEOTIDE SEQUENCE [LARGE SCALE GENOMIC DNA]</scope>
    <source>
        <strain evidence="1">214</strain>
    </source>
</reference>
<dbReference type="AlphaFoldDB" id="A0AAV5J4F0"/>
<gene>
    <name evidence="1" type="ORF">SLEP1_g18219</name>
</gene>
<dbReference type="Proteomes" id="UP001054252">
    <property type="component" value="Unassembled WGS sequence"/>
</dbReference>
<evidence type="ECO:0000313" key="2">
    <source>
        <dbReference type="Proteomes" id="UP001054252"/>
    </source>
</evidence>
<accession>A0AAV5J4F0</accession>
<protein>
    <submittedName>
        <fullName evidence="1">Uncharacterized protein</fullName>
    </submittedName>
</protein>
<keyword evidence="2" id="KW-1185">Reference proteome</keyword>
<name>A0AAV5J4F0_9ROSI</name>
<evidence type="ECO:0000313" key="1">
    <source>
        <dbReference type="EMBL" id="GKV06318.1"/>
    </source>
</evidence>
<sequence length="44" mass="5300">MVKTLLQLRFPLMNLASSPILSQYFGYNFLYRCQIKVIFEDIER</sequence>
<comment type="caution">
    <text evidence="1">The sequence shown here is derived from an EMBL/GenBank/DDBJ whole genome shotgun (WGS) entry which is preliminary data.</text>
</comment>